<comment type="caution">
    <text evidence="7">The sequence shown here is derived from an EMBL/GenBank/DDBJ whole genome shotgun (WGS) entry which is preliminary data.</text>
</comment>
<name>A0ABW5PTC4_9BACI</name>
<dbReference type="NCBIfam" id="TIGR00430">
    <property type="entry name" value="Q_tRNA_tgt"/>
    <property type="match status" value="1"/>
</dbReference>
<feature type="binding site" evidence="5">
    <location>
        <position position="308"/>
    </location>
    <ligand>
        <name>Zn(2+)</name>
        <dbReference type="ChEBI" id="CHEBI:29105"/>
    </ligand>
</feature>
<evidence type="ECO:0000256" key="5">
    <source>
        <dbReference type="HAMAP-Rule" id="MF_00168"/>
    </source>
</evidence>
<keyword evidence="8" id="KW-1185">Reference proteome</keyword>
<feature type="active site" description="Nucleophile" evidence="5">
    <location>
        <position position="268"/>
    </location>
</feature>
<dbReference type="InterPro" id="IPR050076">
    <property type="entry name" value="ArchSynthase1/Queuine_TRR"/>
</dbReference>
<dbReference type="Pfam" id="PF01702">
    <property type="entry name" value="TGT"/>
    <property type="match status" value="1"/>
</dbReference>
<feature type="domain" description="tRNA-guanine(15) transglycosylase-like" evidence="6">
    <location>
        <begin position="15"/>
        <end position="369"/>
    </location>
</feature>
<keyword evidence="5" id="KW-0862">Zinc</keyword>
<feature type="binding site" evidence="5">
    <location>
        <position position="218"/>
    </location>
    <ligand>
        <name>substrate</name>
    </ligand>
</feature>
<keyword evidence="5" id="KW-0479">Metal-binding</keyword>
<organism evidence="7 8">
    <name type="scientific">Terrilactibacillus laevilacticus</name>
    <dbReference type="NCBI Taxonomy" id="1380157"/>
    <lineage>
        <taxon>Bacteria</taxon>
        <taxon>Bacillati</taxon>
        <taxon>Bacillota</taxon>
        <taxon>Bacilli</taxon>
        <taxon>Bacillales</taxon>
        <taxon>Bacillaceae</taxon>
        <taxon>Terrilactibacillus</taxon>
    </lineage>
</organism>
<dbReference type="InterPro" id="IPR002616">
    <property type="entry name" value="tRNA_ribo_trans-like"/>
</dbReference>
<dbReference type="SUPFAM" id="SSF51713">
    <property type="entry name" value="tRNA-guanine transglycosylase"/>
    <property type="match status" value="1"/>
</dbReference>
<feature type="binding site" evidence="5">
    <location>
        <position position="148"/>
    </location>
    <ligand>
        <name>substrate</name>
    </ligand>
</feature>
<dbReference type="Proteomes" id="UP001597458">
    <property type="component" value="Unassembled WGS sequence"/>
</dbReference>
<feature type="binding site" evidence="5">
    <location>
        <position position="311"/>
    </location>
    <ligand>
        <name>Zn(2+)</name>
        <dbReference type="ChEBI" id="CHEBI:29105"/>
    </ligand>
</feature>
<evidence type="ECO:0000256" key="3">
    <source>
        <dbReference type="ARBA" id="ARBA00022694"/>
    </source>
</evidence>
<keyword evidence="3 5" id="KW-0819">tRNA processing</keyword>
<gene>
    <name evidence="5 7" type="primary">tgt</name>
    <name evidence="7" type="ORF">ACFSTF_12805</name>
</gene>
<dbReference type="EC" id="2.4.2.29" evidence="5"/>
<dbReference type="Gene3D" id="3.20.20.105">
    <property type="entry name" value="Queuine tRNA-ribosyltransferase-like"/>
    <property type="match status" value="1"/>
</dbReference>
<accession>A0ABW5PTC4</accession>
<dbReference type="EMBL" id="JBHUMR010000014">
    <property type="protein sequence ID" value="MFD2618189.1"/>
    <property type="molecule type" value="Genomic_DNA"/>
</dbReference>
<comment type="similarity">
    <text evidence="5">Belongs to the queuine tRNA-ribosyltransferase family.</text>
</comment>
<sequence length="379" mass="42751">MSAVTYELIKVCKQSGARLGKLHTPHGTFDTPMFMPVGTLATVKTMSPEELKEMGAGVILSNTYHLWLRPGEDIVEEAGGLHQFMNWDQGILTDSGGFQVFSLSDLREIKEEGVHFRNHLNGEKLFLSPEKSIAIQNSLGSDIMMAFDECPPYPATYDYMKDSVERTSRWAERCLAANKNPDRQALFGIVQGGEFEALRKQSASELTSLDFPGYAIGGLSVGEPKDIMNRILEYTTPLLPSDKPRYLMGVGSPDSLIDGAIRGIDMFDCVLPTRIARNGTCMTSSGRLVIRNAKYAKDFTPLDHNCDCHVCKTYTRAYIRHLVKANETFGFRLTSYHNLYFLIKLMERVRAAIWEDRLLDFKEEFFESYGFNKPNAKNF</sequence>
<dbReference type="NCBIfam" id="TIGR00449">
    <property type="entry name" value="tgt_general"/>
    <property type="match status" value="1"/>
</dbReference>
<dbReference type="HAMAP" id="MF_00168">
    <property type="entry name" value="Q_tRNA_Tgt"/>
    <property type="match status" value="1"/>
</dbReference>
<feature type="region of interest" description="RNA binding; important for wobble base 34 recognition" evidence="5">
    <location>
        <begin position="273"/>
        <end position="277"/>
    </location>
</feature>
<keyword evidence="1 5" id="KW-0328">Glycosyltransferase</keyword>
<dbReference type="InterPro" id="IPR036511">
    <property type="entry name" value="TGT-like_sf"/>
</dbReference>
<feature type="binding site" evidence="5">
    <location>
        <position position="191"/>
    </location>
    <ligand>
        <name>substrate</name>
    </ligand>
</feature>
<comment type="function">
    <text evidence="5">Catalyzes the base-exchange of a guanine (G) residue with the queuine precursor 7-aminomethyl-7-deazaguanine (PreQ1) at position 34 (anticodon wobble position) in tRNAs with GU(N) anticodons (tRNA-Asp, -Asn, -His and -Tyr). Catalysis occurs through a double-displacement mechanism. The nucleophile active site attacks the C1' of nucleotide 34 to detach the guanine base from the RNA, forming a covalent enzyme-RNA intermediate. The proton acceptor active site deprotonates the incoming PreQ1, allowing a nucleophilic attack on the C1' of the ribose to form the product. After dissociation, two additional enzymatic reactions on the tRNA convert PreQ1 to queuine (Q), resulting in the hypermodified nucleoside queuosine (7-(((4,5-cis-dihydroxy-2-cyclopenten-1-yl)amino)methyl)-7-deazaguanosine).</text>
</comment>
<evidence type="ECO:0000259" key="6">
    <source>
        <dbReference type="Pfam" id="PF01702"/>
    </source>
</evidence>
<evidence type="ECO:0000256" key="1">
    <source>
        <dbReference type="ARBA" id="ARBA00022676"/>
    </source>
</evidence>
<comment type="subunit">
    <text evidence="5">Homodimer. Within each dimer, one monomer is responsible for RNA recognition and catalysis, while the other monomer binds to the replacement base PreQ1.</text>
</comment>
<evidence type="ECO:0000256" key="4">
    <source>
        <dbReference type="ARBA" id="ARBA00022785"/>
    </source>
</evidence>
<reference evidence="8" key="1">
    <citation type="journal article" date="2019" name="Int. J. Syst. Evol. Microbiol.">
        <title>The Global Catalogue of Microorganisms (GCM) 10K type strain sequencing project: providing services to taxonomists for standard genome sequencing and annotation.</title>
        <authorList>
            <consortium name="The Broad Institute Genomics Platform"/>
            <consortium name="The Broad Institute Genome Sequencing Center for Infectious Disease"/>
            <person name="Wu L."/>
            <person name="Ma J."/>
        </authorList>
    </citation>
    <scope>NUCLEOTIDE SEQUENCE [LARGE SCALE GENOMIC DNA]</scope>
    <source>
        <strain evidence="8">TISTR 2241</strain>
    </source>
</reference>
<dbReference type="InterPro" id="IPR004803">
    <property type="entry name" value="TGT"/>
</dbReference>
<comment type="catalytic activity">
    <reaction evidence="5">
        <text>7-aminomethyl-7-carbaguanine + guanosine(34) in tRNA = 7-aminomethyl-7-carbaguanosine(34) in tRNA + guanine</text>
        <dbReference type="Rhea" id="RHEA:24104"/>
        <dbReference type="Rhea" id="RHEA-COMP:10341"/>
        <dbReference type="Rhea" id="RHEA-COMP:10342"/>
        <dbReference type="ChEBI" id="CHEBI:16235"/>
        <dbReference type="ChEBI" id="CHEBI:58703"/>
        <dbReference type="ChEBI" id="CHEBI:74269"/>
        <dbReference type="ChEBI" id="CHEBI:82833"/>
        <dbReference type="EC" id="2.4.2.29"/>
    </reaction>
</comment>
<protein>
    <recommendedName>
        <fullName evidence="5">Queuine tRNA-ribosyltransferase</fullName>
        <ecNumber evidence="5">2.4.2.29</ecNumber>
    </recommendedName>
    <alternativeName>
        <fullName evidence="5">Guanine insertion enzyme</fullName>
    </alternativeName>
    <alternativeName>
        <fullName evidence="5">tRNA-guanine transglycosylase</fullName>
    </alternativeName>
</protein>
<dbReference type="GO" id="GO:0016757">
    <property type="term" value="F:glycosyltransferase activity"/>
    <property type="evidence" value="ECO:0007669"/>
    <property type="project" value="UniProtKB-KW"/>
</dbReference>
<feature type="binding site" evidence="5">
    <location>
        <position position="306"/>
    </location>
    <ligand>
        <name>Zn(2+)</name>
        <dbReference type="ChEBI" id="CHEBI:29105"/>
    </ligand>
</feature>
<evidence type="ECO:0000313" key="7">
    <source>
        <dbReference type="EMBL" id="MFD2618189.1"/>
    </source>
</evidence>
<evidence type="ECO:0000313" key="8">
    <source>
        <dbReference type="Proteomes" id="UP001597458"/>
    </source>
</evidence>
<feature type="region of interest" description="RNA binding" evidence="5">
    <location>
        <begin position="249"/>
        <end position="255"/>
    </location>
</feature>
<keyword evidence="2 5" id="KW-0808">Transferase</keyword>
<dbReference type="PANTHER" id="PTHR46499:SF1">
    <property type="entry name" value="QUEUINE TRNA-RIBOSYLTRANSFERASE"/>
    <property type="match status" value="1"/>
</dbReference>
<feature type="active site" description="Proton acceptor" evidence="5">
    <location>
        <position position="94"/>
    </location>
</feature>
<feature type="binding site" evidence="5">
    <location>
        <position position="337"/>
    </location>
    <ligand>
        <name>Zn(2+)</name>
        <dbReference type="ChEBI" id="CHEBI:29105"/>
    </ligand>
</feature>
<proteinExistence type="inferred from homology"/>
<dbReference type="RefSeq" id="WP_141190032.1">
    <property type="nucleotide sequence ID" value="NZ_JBHUMR010000014.1"/>
</dbReference>
<evidence type="ECO:0000256" key="2">
    <source>
        <dbReference type="ARBA" id="ARBA00022679"/>
    </source>
</evidence>
<dbReference type="PANTHER" id="PTHR46499">
    <property type="entry name" value="QUEUINE TRNA-RIBOSYLTRANSFERASE"/>
    <property type="match status" value="1"/>
</dbReference>
<keyword evidence="4 5" id="KW-0671">Queuosine biosynthesis</keyword>
<comment type="cofactor">
    <cofactor evidence="5">
        <name>Zn(2+)</name>
        <dbReference type="ChEBI" id="CHEBI:29105"/>
    </cofactor>
    <text evidence="5">Binds 1 zinc ion per subunit.</text>
</comment>
<comment type="pathway">
    <text evidence="5">tRNA modification; tRNA-queuosine biosynthesis.</text>
</comment>
<feature type="binding site" evidence="5">
    <location>
        <begin position="94"/>
        <end position="98"/>
    </location>
    <ligand>
        <name>substrate</name>
    </ligand>
</feature>